<dbReference type="GO" id="GO:0000155">
    <property type="term" value="F:phosphorelay sensor kinase activity"/>
    <property type="evidence" value="ECO:0007669"/>
    <property type="project" value="InterPro"/>
</dbReference>
<organism evidence="13 14">
    <name type="scientific">Pseudoxanthomonas winnipegensis</name>
    <dbReference type="NCBI Taxonomy" id="2480810"/>
    <lineage>
        <taxon>Bacteria</taxon>
        <taxon>Pseudomonadati</taxon>
        <taxon>Pseudomonadota</taxon>
        <taxon>Gammaproteobacteria</taxon>
        <taxon>Lysobacterales</taxon>
        <taxon>Lysobacteraceae</taxon>
        <taxon>Pseudoxanthomonas</taxon>
    </lineage>
</organism>
<dbReference type="CDD" id="cd00082">
    <property type="entry name" value="HisKA"/>
    <property type="match status" value="1"/>
</dbReference>
<dbReference type="Proteomes" id="UP000291286">
    <property type="component" value="Unassembled WGS sequence"/>
</dbReference>
<gene>
    <name evidence="13" type="ORF">EA661_19655</name>
</gene>
<keyword evidence="9" id="KW-0902">Two-component regulatory system</keyword>
<dbReference type="Gene3D" id="3.30.565.10">
    <property type="entry name" value="Histidine kinase-like ATPase, C-terminal domain"/>
    <property type="match status" value="1"/>
</dbReference>
<dbReference type="PROSITE" id="PS50109">
    <property type="entry name" value="HIS_KIN"/>
    <property type="match status" value="1"/>
</dbReference>
<sequence length="474" mass="51009">MAGPSPHPSLRRRLVLWLAVPMLVLLALDAGLTYRVALHYANRAHDSSLADDAVTLAELLRREPQSHALSQQAQFLLRYDPNGPNYFAVISRRHGLLYGDSGLGNTRMPVPGTKPVLYKGFHDEHHLRMATVGLASPYEAGDTLGVTVAETLRERHRSARDVLLMTLPLQAGLIAVVLVLVWVGVDRGLGLLAPLTRRLAEREQALAPVTEPDVPREILPLTRALDALFVRVRGAISLQERFITDAAHQLRTPLAGLQLHAERAMTAQDPAQLQQSLAHILAQTARAARASNQLLALSRAQAPHPREEMHEPLALDRLVPRAVAARVPEALDAGLDLGYQPPETPVPAIVGEARGVQELLDNLIDNALRYAGKGRSITVGLSAGQARVILSVEDDGPGVPDALRARLGERFFRVPGTGGEGTGLGLAIVQGIASHHQAEVAFLRGAQGGLRVEVRFPAAARSETAADPGKHNLA</sequence>
<keyword evidence="10 11" id="KW-0472">Membrane</keyword>
<feature type="domain" description="Histidine kinase" evidence="12">
    <location>
        <begin position="245"/>
        <end position="460"/>
    </location>
</feature>
<dbReference type="AlphaFoldDB" id="A0A4Q8L7F3"/>
<keyword evidence="7 13" id="KW-0418">Kinase</keyword>
<evidence type="ECO:0000256" key="4">
    <source>
        <dbReference type="ARBA" id="ARBA00022553"/>
    </source>
</evidence>
<proteinExistence type="predicted"/>
<evidence type="ECO:0000256" key="1">
    <source>
        <dbReference type="ARBA" id="ARBA00000085"/>
    </source>
</evidence>
<reference evidence="13 14" key="1">
    <citation type="submission" date="2019-02" db="EMBL/GenBank/DDBJ databases">
        <title>WGS of Pseudoxanthomonas species novum from clinical isolates.</title>
        <authorList>
            <person name="Bernier A.-M."/>
            <person name="Bernard K."/>
            <person name="Vachon A."/>
        </authorList>
    </citation>
    <scope>NUCLEOTIDE SEQUENCE [LARGE SCALE GENOMIC DNA]</scope>
    <source>
        <strain evidence="13 14">NML171202</strain>
    </source>
</reference>
<comment type="caution">
    <text evidence="13">The sequence shown here is derived from an EMBL/GenBank/DDBJ whole genome shotgun (WGS) entry which is preliminary data.</text>
</comment>
<dbReference type="InterPro" id="IPR036890">
    <property type="entry name" value="HATPase_C_sf"/>
</dbReference>
<evidence type="ECO:0000313" key="14">
    <source>
        <dbReference type="Proteomes" id="UP000291286"/>
    </source>
</evidence>
<dbReference type="InterPro" id="IPR050428">
    <property type="entry name" value="TCS_sensor_his_kinase"/>
</dbReference>
<keyword evidence="4" id="KW-0597">Phosphoprotein</keyword>
<evidence type="ECO:0000256" key="8">
    <source>
        <dbReference type="ARBA" id="ARBA00022989"/>
    </source>
</evidence>
<dbReference type="SMART" id="SM00388">
    <property type="entry name" value="HisKA"/>
    <property type="match status" value="1"/>
</dbReference>
<dbReference type="InterPro" id="IPR004358">
    <property type="entry name" value="Sig_transdc_His_kin-like_C"/>
</dbReference>
<evidence type="ECO:0000256" key="10">
    <source>
        <dbReference type="ARBA" id="ARBA00023136"/>
    </source>
</evidence>
<dbReference type="Pfam" id="PF00512">
    <property type="entry name" value="HisKA"/>
    <property type="match status" value="1"/>
</dbReference>
<evidence type="ECO:0000313" key="13">
    <source>
        <dbReference type="EMBL" id="TAA23957.1"/>
    </source>
</evidence>
<keyword evidence="8 11" id="KW-1133">Transmembrane helix</keyword>
<evidence type="ECO:0000256" key="6">
    <source>
        <dbReference type="ARBA" id="ARBA00022692"/>
    </source>
</evidence>
<evidence type="ECO:0000256" key="5">
    <source>
        <dbReference type="ARBA" id="ARBA00022679"/>
    </source>
</evidence>
<evidence type="ECO:0000256" key="2">
    <source>
        <dbReference type="ARBA" id="ARBA00004141"/>
    </source>
</evidence>
<evidence type="ECO:0000256" key="7">
    <source>
        <dbReference type="ARBA" id="ARBA00022777"/>
    </source>
</evidence>
<dbReference type="InterPro" id="IPR013727">
    <property type="entry name" value="2CSK_N"/>
</dbReference>
<dbReference type="PRINTS" id="PR00344">
    <property type="entry name" value="BCTRLSENSOR"/>
</dbReference>
<evidence type="ECO:0000256" key="3">
    <source>
        <dbReference type="ARBA" id="ARBA00012438"/>
    </source>
</evidence>
<evidence type="ECO:0000256" key="11">
    <source>
        <dbReference type="SAM" id="Phobius"/>
    </source>
</evidence>
<dbReference type="SUPFAM" id="SSF55874">
    <property type="entry name" value="ATPase domain of HSP90 chaperone/DNA topoisomerase II/histidine kinase"/>
    <property type="match status" value="1"/>
</dbReference>
<dbReference type="Pfam" id="PF08521">
    <property type="entry name" value="2CSK_N"/>
    <property type="match status" value="1"/>
</dbReference>
<dbReference type="SUPFAM" id="SSF47384">
    <property type="entry name" value="Homodimeric domain of signal transducing histidine kinase"/>
    <property type="match status" value="1"/>
</dbReference>
<keyword evidence="5" id="KW-0808">Transferase</keyword>
<dbReference type="Pfam" id="PF02518">
    <property type="entry name" value="HATPase_c"/>
    <property type="match status" value="1"/>
</dbReference>
<protein>
    <recommendedName>
        <fullName evidence="3">histidine kinase</fullName>
        <ecNumber evidence="3">2.7.13.3</ecNumber>
    </recommendedName>
</protein>
<dbReference type="InterPro" id="IPR005467">
    <property type="entry name" value="His_kinase_dom"/>
</dbReference>
<comment type="catalytic activity">
    <reaction evidence="1">
        <text>ATP + protein L-histidine = ADP + protein N-phospho-L-histidine.</text>
        <dbReference type="EC" id="2.7.13.3"/>
    </reaction>
</comment>
<name>A0A4Q8L7F3_9GAMM</name>
<dbReference type="EMBL" id="SHMB01000015">
    <property type="protein sequence ID" value="TAA23957.1"/>
    <property type="molecule type" value="Genomic_DNA"/>
</dbReference>
<dbReference type="PANTHER" id="PTHR45436">
    <property type="entry name" value="SENSOR HISTIDINE KINASE YKOH"/>
    <property type="match status" value="1"/>
</dbReference>
<dbReference type="EC" id="2.7.13.3" evidence="3"/>
<accession>A0A4Q8L7F3</accession>
<dbReference type="InterPro" id="IPR036097">
    <property type="entry name" value="HisK_dim/P_sf"/>
</dbReference>
<evidence type="ECO:0000256" key="9">
    <source>
        <dbReference type="ARBA" id="ARBA00023012"/>
    </source>
</evidence>
<feature type="transmembrane region" description="Helical" evidence="11">
    <location>
        <begin position="14"/>
        <end position="34"/>
    </location>
</feature>
<dbReference type="InterPro" id="IPR003661">
    <property type="entry name" value="HisK_dim/P_dom"/>
</dbReference>
<dbReference type="GO" id="GO:0005886">
    <property type="term" value="C:plasma membrane"/>
    <property type="evidence" value="ECO:0007669"/>
    <property type="project" value="TreeGrafter"/>
</dbReference>
<comment type="subcellular location">
    <subcellularLocation>
        <location evidence="2">Membrane</location>
        <topology evidence="2">Multi-pass membrane protein</topology>
    </subcellularLocation>
</comment>
<evidence type="ECO:0000259" key="12">
    <source>
        <dbReference type="PROSITE" id="PS50109"/>
    </source>
</evidence>
<dbReference type="RefSeq" id="WP_130521807.1">
    <property type="nucleotide sequence ID" value="NZ_SHMA01000014.1"/>
</dbReference>
<dbReference type="SMART" id="SM00387">
    <property type="entry name" value="HATPase_c"/>
    <property type="match status" value="1"/>
</dbReference>
<feature type="transmembrane region" description="Helical" evidence="11">
    <location>
        <begin position="162"/>
        <end position="185"/>
    </location>
</feature>
<dbReference type="Gene3D" id="1.10.287.130">
    <property type="match status" value="1"/>
</dbReference>
<dbReference type="PANTHER" id="PTHR45436:SF15">
    <property type="entry name" value="SENSOR HISTIDINE KINASE CUSS"/>
    <property type="match status" value="1"/>
</dbReference>
<dbReference type="CDD" id="cd00075">
    <property type="entry name" value="HATPase"/>
    <property type="match status" value="1"/>
</dbReference>
<keyword evidence="6 11" id="KW-0812">Transmembrane</keyword>
<dbReference type="InterPro" id="IPR003594">
    <property type="entry name" value="HATPase_dom"/>
</dbReference>